<feature type="domain" description="KH type-2" evidence="10">
    <location>
        <begin position="39"/>
        <end position="113"/>
    </location>
</feature>
<evidence type="ECO:0000256" key="5">
    <source>
        <dbReference type="ARBA" id="ARBA00023274"/>
    </source>
</evidence>
<keyword evidence="3 8" id="KW-0694">RNA-binding</keyword>
<dbReference type="SUPFAM" id="SSF54814">
    <property type="entry name" value="Prokaryotic type KH domain (KH-domain type II)"/>
    <property type="match status" value="1"/>
</dbReference>
<dbReference type="Proteomes" id="UP000231581">
    <property type="component" value="Unassembled WGS sequence"/>
</dbReference>
<reference evidence="11 12" key="1">
    <citation type="submission" date="2017-09" db="EMBL/GenBank/DDBJ databases">
        <title>Depth-based differentiation of microbial function through sediment-hosted aquifers and enrichment of novel symbionts in the deep terrestrial subsurface.</title>
        <authorList>
            <person name="Probst A.J."/>
            <person name="Ladd B."/>
            <person name="Jarett J.K."/>
            <person name="Geller-Mcgrath D.E."/>
            <person name="Sieber C.M."/>
            <person name="Emerson J.B."/>
            <person name="Anantharaman K."/>
            <person name="Thomas B.C."/>
            <person name="Malmstrom R."/>
            <person name="Stieglmeier M."/>
            <person name="Klingl A."/>
            <person name="Woyke T."/>
            <person name="Ryan C.M."/>
            <person name="Banfield J.F."/>
        </authorList>
    </citation>
    <scope>NUCLEOTIDE SEQUENCE [LARGE SCALE GENOMIC DNA]</scope>
    <source>
        <strain evidence="11">CG22_combo_CG10-13_8_21_14_all_47_17</strain>
    </source>
</reference>
<accession>A0A2H0BS96</accession>
<comment type="subunit">
    <text evidence="8">Part of the 30S ribosomal subunit. Forms a tight complex with proteins S10 and S14.</text>
</comment>
<evidence type="ECO:0000256" key="4">
    <source>
        <dbReference type="ARBA" id="ARBA00022980"/>
    </source>
</evidence>
<keyword evidence="4 8" id="KW-0689">Ribosomal protein</keyword>
<protein>
    <recommendedName>
        <fullName evidence="7 8">Small ribosomal subunit protein uS3</fullName>
    </recommendedName>
</protein>
<proteinExistence type="inferred from homology"/>
<evidence type="ECO:0000256" key="7">
    <source>
        <dbReference type="ARBA" id="ARBA00035257"/>
    </source>
</evidence>
<evidence type="ECO:0000256" key="9">
    <source>
        <dbReference type="SAM" id="MobiDB-lite"/>
    </source>
</evidence>
<evidence type="ECO:0000313" key="12">
    <source>
        <dbReference type="Proteomes" id="UP000231581"/>
    </source>
</evidence>
<evidence type="ECO:0000256" key="3">
    <source>
        <dbReference type="ARBA" id="ARBA00022884"/>
    </source>
</evidence>
<dbReference type="InterPro" id="IPR036419">
    <property type="entry name" value="Ribosomal_S3_C_sf"/>
</dbReference>
<comment type="similarity">
    <text evidence="1 8">Belongs to the universal ribosomal protein uS3 family.</text>
</comment>
<dbReference type="PROSITE" id="PS50823">
    <property type="entry name" value="KH_TYPE_2"/>
    <property type="match status" value="1"/>
</dbReference>
<dbReference type="PANTHER" id="PTHR11760:SF19">
    <property type="entry name" value="SMALL RIBOSOMAL SUBUNIT PROTEIN US3C"/>
    <property type="match status" value="1"/>
</dbReference>
<dbReference type="Gene3D" id="3.30.300.20">
    <property type="match status" value="1"/>
</dbReference>
<dbReference type="EMBL" id="PCSZ01000063">
    <property type="protein sequence ID" value="PIP60409.1"/>
    <property type="molecule type" value="Genomic_DNA"/>
</dbReference>
<dbReference type="FunFam" id="3.30.300.20:FF:000001">
    <property type="entry name" value="30S ribosomal protein S3"/>
    <property type="match status" value="1"/>
</dbReference>
<dbReference type="GO" id="GO:0003735">
    <property type="term" value="F:structural constituent of ribosome"/>
    <property type="evidence" value="ECO:0007669"/>
    <property type="project" value="InterPro"/>
</dbReference>
<evidence type="ECO:0000313" key="11">
    <source>
        <dbReference type="EMBL" id="PIP60409.1"/>
    </source>
</evidence>
<dbReference type="InterPro" id="IPR009019">
    <property type="entry name" value="KH_sf_prok-type"/>
</dbReference>
<keyword evidence="5 8" id="KW-0687">Ribonucleoprotein</keyword>
<feature type="region of interest" description="Disordered" evidence="9">
    <location>
        <begin position="219"/>
        <end position="265"/>
    </location>
</feature>
<dbReference type="AlphaFoldDB" id="A0A2H0BS96"/>
<dbReference type="Gene3D" id="3.30.1140.32">
    <property type="entry name" value="Ribosomal protein S3, C-terminal domain"/>
    <property type="match status" value="1"/>
</dbReference>
<evidence type="ECO:0000256" key="1">
    <source>
        <dbReference type="ARBA" id="ARBA00010761"/>
    </source>
</evidence>
<evidence type="ECO:0000256" key="8">
    <source>
        <dbReference type="HAMAP-Rule" id="MF_01309"/>
    </source>
</evidence>
<dbReference type="GO" id="GO:0019843">
    <property type="term" value="F:rRNA binding"/>
    <property type="evidence" value="ECO:0007669"/>
    <property type="project" value="UniProtKB-UniRule"/>
</dbReference>
<gene>
    <name evidence="8" type="primary">rpsC</name>
    <name evidence="11" type="ORF">COX00_03270</name>
</gene>
<keyword evidence="2 8" id="KW-0699">rRNA-binding</keyword>
<dbReference type="Pfam" id="PF00189">
    <property type="entry name" value="Ribosomal_S3_C"/>
    <property type="match status" value="1"/>
</dbReference>
<dbReference type="NCBIfam" id="TIGR01009">
    <property type="entry name" value="rpsC_bact"/>
    <property type="match status" value="1"/>
</dbReference>
<dbReference type="HAMAP" id="MF_01309_B">
    <property type="entry name" value="Ribosomal_uS3_B"/>
    <property type="match status" value="1"/>
</dbReference>
<organism evidence="11 12">
    <name type="scientific">Candidatus Uhrbacteria bacterium CG22_combo_CG10-13_8_21_14_all_47_17</name>
    <dbReference type="NCBI Taxonomy" id="1975041"/>
    <lineage>
        <taxon>Bacteria</taxon>
        <taxon>Candidatus Uhriibacteriota</taxon>
    </lineage>
</organism>
<evidence type="ECO:0000256" key="2">
    <source>
        <dbReference type="ARBA" id="ARBA00022730"/>
    </source>
</evidence>
<dbReference type="InterPro" id="IPR057258">
    <property type="entry name" value="Ribosomal_uS3"/>
</dbReference>
<dbReference type="CDD" id="cd02412">
    <property type="entry name" value="KH-II_30S_S3"/>
    <property type="match status" value="1"/>
</dbReference>
<dbReference type="Pfam" id="PF07650">
    <property type="entry name" value="KH_2"/>
    <property type="match status" value="1"/>
</dbReference>
<evidence type="ECO:0000259" key="10">
    <source>
        <dbReference type="PROSITE" id="PS50823"/>
    </source>
</evidence>
<dbReference type="SUPFAM" id="SSF54821">
    <property type="entry name" value="Ribosomal protein S3 C-terminal domain"/>
    <property type="match status" value="1"/>
</dbReference>
<dbReference type="InterPro" id="IPR015946">
    <property type="entry name" value="KH_dom-like_a/b"/>
</dbReference>
<dbReference type="GO" id="GO:0003729">
    <property type="term" value="F:mRNA binding"/>
    <property type="evidence" value="ECO:0007669"/>
    <property type="project" value="UniProtKB-UniRule"/>
</dbReference>
<dbReference type="InterPro" id="IPR004044">
    <property type="entry name" value="KH_dom_type_2"/>
</dbReference>
<sequence length="265" mass="29425">MGHKVHPKVFRIGTTTTWPSRWFARNDAYRASLRQDLELRTWLEKALKNAAVAQIQIERSRGALNITLFTAKPGLVIGRSGSGIEDLRKRLLKNFFPMTSKSIQLNLSVQEVGRPSLEASLVCQGVIADLERRMPFRRVMKMAIERVQKAGALGVKIVVSGRLNGAEIARSERLTWGKIPLTNLRADIDYCQSFAQTIAGTIGVKVWIYRGDVFEQDRLSQYQPSAPSRGPRDGRSGRAPGGLGRRGPSSPRMDNPSESGARKEA</sequence>
<comment type="caution">
    <text evidence="11">The sequence shown here is derived from an EMBL/GenBank/DDBJ whole genome shotgun (WGS) entry which is preliminary data.</text>
</comment>
<dbReference type="GO" id="GO:0022627">
    <property type="term" value="C:cytosolic small ribosomal subunit"/>
    <property type="evidence" value="ECO:0007669"/>
    <property type="project" value="TreeGrafter"/>
</dbReference>
<evidence type="ECO:0000256" key="6">
    <source>
        <dbReference type="ARBA" id="ARBA00024998"/>
    </source>
</evidence>
<dbReference type="InterPro" id="IPR001351">
    <property type="entry name" value="Ribosomal_uS3_C"/>
</dbReference>
<dbReference type="PANTHER" id="PTHR11760">
    <property type="entry name" value="30S/40S RIBOSOMAL PROTEIN S3"/>
    <property type="match status" value="1"/>
</dbReference>
<comment type="function">
    <text evidence="6 8">Binds the lower part of the 30S subunit head. Binds mRNA in the 70S ribosome, positioning it for translation.</text>
</comment>
<dbReference type="GO" id="GO:0006412">
    <property type="term" value="P:translation"/>
    <property type="evidence" value="ECO:0007669"/>
    <property type="project" value="UniProtKB-UniRule"/>
</dbReference>
<dbReference type="InterPro" id="IPR005704">
    <property type="entry name" value="Ribosomal_uS3_bac-typ"/>
</dbReference>
<name>A0A2H0BS96_9BACT</name>